<dbReference type="Proteomes" id="UP000507470">
    <property type="component" value="Unassembled WGS sequence"/>
</dbReference>
<gene>
    <name evidence="1" type="ORF">MCOR_30361</name>
</gene>
<keyword evidence="2" id="KW-1185">Reference proteome</keyword>
<evidence type="ECO:0000313" key="2">
    <source>
        <dbReference type="Proteomes" id="UP000507470"/>
    </source>
</evidence>
<organism evidence="1 2">
    <name type="scientific">Mytilus coruscus</name>
    <name type="common">Sea mussel</name>
    <dbReference type="NCBI Taxonomy" id="42192"/>
    <lineage>
        <taxon>Eukaryota</taxon>
        <taxon>Metazoa</taxon>
        <taxon>Spiralia</taxon>
        <taxon>Lophotrochozoa</taxon>
        <taxon>Mollusca</taxon>
        <taxon>Bivalvia</taxon>
        <taxon>Autobranchia</taxon>
        <taxon>Pteriomorphia</taxon>
        <taxon>Mytilida</taxon>
        <taxon>Mytiloidea</taxon>
        <taxon>Mytilidae</taxon>
        <taxon>Mytilinae</taxon>
        <taxon>Mytilus</taxon>
    </lineage>
</organism>
<protein>
    <submittedName>
        <fullName evidence="1">Uncharacterized protein</fullName>
    </submittedName>
</protein>
<dbReference type="AlphaFoldDB" id="A0A6J8CGX8"/>
<proteinExistence type="predicted"/>
<accession>A0A6J8CGX8</accession>
<dbReference type="EMBL" id="CACVKT020005564">
    <property type="protein sequence ID" value="CAC5395723.1"/>
    <property type="molecule type" value="Genomic_DNA"/>
</dbReference>
<reference evidence="1 2" key="1">
    <citation type="submission" date="2020-06" db="EMBL/GenBank/DDBJ databases">
        <authorList>
            <person name="Li R."/>
            <person name="Bekaert M."/>
        </authorList>
    </citation>
    <scope>NUCLEOTIDE SEQUENCE [LARGE SCALE GENOMIC DNA]</scope>
    <source>
        <strain evidence="2">wild</strain>
    </source>
</reference>
<evidence type="ECO:0000313" key="1">
    <source>
        <dbReference type="EMBL" id="CAC5395723.1"/>
    </source>
</evidence>
<sequence length="203" mass="22851">MGRPVPKVSTMNYNRNAEFHAVNARNDACSSTDSGNGAANRRNNAYQIAQDIFAFAMNLHYGLNVNYVVIGQLLYRSESLTYAGYNDKIIQIKTLLQGKIKEHDENAISFWHHHGFWDKSANMPQPMNANNGKAPKIQILPEEMVQVHLPPNHDNQAPVQPNQQIIEPQPAPELPVQQITEQQQAPASHLQTEHLAHHIQALQ</sequence>
<name>A0A6J8CGX8_MYTCO</name>